<dbReference type="EMBL" id="JARRAG010000001">
    <property type="protein sequence ID" value="MDG3003918.1"/>
    <property type="molecule type" value="Genomic_DNA"/>
</dbReference>
<sequence>MRKLLMLAVCGVLTMGLGAVLADEGKKVTIEGDGLCAKCALGEAKECQNAVVVEKDGKKTTYYLEKNEFFKDAHTTLGLCGAKKDSPVKVKVVGTCVEKDGKHILTPTEKIAKVD</sequence>
<proteinExistence type="predicted"/>
<dbReference type="RefSeq" id="WP_277860263.1">
    <property type="nucleotide sequence ID" value="NZ_JARRAG010000001.1"/>
</dbReference>
<reference evidence="2 3" key="1">
    <citation type="submission" date="2023-03" db="EMBL/GenBank/DDBJ databases">
        <title>Paludisphaera mucosa sp. nov. a novel planctomycete from northern fen.</title>
        <authorList>
            <person name="Ivanova A."/>
        </authorList>
    </citation>
    <scope>NUCLEOTIDE SEQUENCE [LARGE SCALE GENOMIC DNA]</scope>
    <source>
        <strain evidence="2 3">Pla2</strain>
    </source>
</reference>
<protein>
    <submittedName>
        <fullName evidence="2">DUF6370 family protein</fullName>
    </submittedName>
</protein>
<keyword evidence="3" id="KW-1185">Reference proteome</keyword>
<keyword evidence="1" id="KW-0732">Signal</keyword>
<evidence type="ECO:0000313" key="2">
    <source>
        <dbReference type="EMBL" id="MDG3003918.1"/>
    </source>
</evidence>
<feature type="chain" id="PRO_5047531214" evidence="1">
    <location>
        <begin position="23"/>
        <end position="115"/>
    </location>
</feature>
<accession>A0ABT6F8L1</accession>
<dbReference type="Pfam" id="PF19897">
    <property type="entry name" value="DUF6370"/>
    <property type="match status" value="1"/>
</dbReference>
<dbReference type="InterPro" id="IPR045950">
    <property type="entry name" value="DUF6370"/>
</dbReference>
<gene>
    <name evidence="2" type="ORF">PZE19_09055</name>
</gene>
<dbReference type="Proteomes" id="UP001216907">
    <property type="component" value="Unassembled WGS sequence"/>
</dbReference>
<organism evidence="2 3">
    <name type="scientific">Paludisphaera mucosa</name>
    <dbReference type="NCBI Taxonomy" id="3030827"/>
    <lineage>
        <taxon>Bacteria</taxon>
        <taxon>Pseudomonadati</taxon>
        <taxon>Planctomycetota</taxon>
        <taxon>Planctomycetia</taxon>
        <taxon>Isosphaerales</taxon>
        <taxon>Isosphaeraceae</taxon>
        <taxon>Paludisphaera</taxon>
    </lineage>
</organism>
<comment type="caution">
    <text evidence="2">The sequence shown here is derived from an EMBL/GenBank/DDBJ whole genome shotgun (WGS) entry which is preliminary data.</text>
</comment>
<evidence type="ECO:0000256" key="1">
    <source>
        <dbReference type="SAM" id="SignalP"/>
    </source>
</evidence>
<feature type="signal peptide" evidence="1">
    <location>
        <begin position="1"/>
        <end position="22"/>
    </location>
</feature>
<evidence type="ECO:0000313" key="3">
    <source>
        <dbReference type="Proteomes" id="UP001216907"/>
    </source>
</evidence>
<name>A0ABT6F8L1_9BACT</name>